<dbReference type="Pfam" id="PF08924">
    <property type="entry name" value="Rv2525c_GlyHyd-like"/>
    <property type="match status" value="1"/>
</dbReference>
<dbReference type="Gene3D" id="3.20.20.80">
    <property type="entry name" value="Glycosidases"/>
    <property type="match status" value="1"/>
</dbReference>
<keyword evidence="3" id="KW-1185">Reference proteome</keyword>
<organism evidence="2 3">
    <name type="scientific">Saccharothrix syringae</name>
    <name type="common">Nocardiopsis syringae</name>
    <dbReference type="NCBI Taxonomy" id="103733"/>
    <lineage>
        <taxon>Bacteria</taxon>
        <taxon>Bacillati</taxon>
        <taxon>Actinomycetota</taxon>
        <taxon>Actinomycetes</taxon>
        <taxon>Pseudonocardiales</taxon>
        <taxon>Pseudonocardiaceae</taxon>
        <taxon>Saccharothrix</taxon>
    </lineage>
</organism>
<reference evidence="3" key="1">
    <citation type="journal article" date="2021" name="Curr. Microbiol.">
        <title>Complete genome of nocamycin-producing strain Saccharothrix syringae NRRL B-16468 reveals the biosynthetic potential for secondary metabolites.</title>
        <authorList>
            <person name="Mo X."/>
            <person name="Yang S."/>
        </authorList>
    </citation>
    <scope>NUCLEOTIDE SEQUENCE [LARGE SCALE GENOMIC DNA]</scope>
    <source>
        <strain evidence="3">ATCC 51364 / DSM 43886 / JCM 6844 / KCTC 9398 / NBRC 14523 / NRRL B-16468 / INA 2240</strain>
    </source>
</reference>
<sequence>MDEKVLEAQRWVNATYRAAPGYEPCPENGRTGWATVYALTMGLQHELGISPVVAGFGPGTLARLRARGPIGPGEPNANICDIVQYGLFAKGYWGGAGEGRYSSVTAAAVREMADDLGVATEEPYLSLSPKLFKALLSMDACVLTAGGSEKVREVQRWLNGRYQHRSTYFLGPCDGHFSRDVQQALVKAIQYEVGIPEEQANGNFGPGTQEGLRRNEVAEGASGIFVRLFSAACVFNEPVDDTVTTFKETFDARLREFVEAFQRFSALDVTGRGDFRTWAQLLVSTGDPSRPATACDTRFTITPARARVLYDAGYRYVGRYLEDPPGSTLDKQIQPGELEGVFGTGMRVFPIWQYSAREPADFTYAKGFDDALRAHARGLHHGFNHGTVIYFAVDYDATQAEIESNVVPYFNGVVAGLANQGKRYVHGVYGSRNVCAQVTKHTQARWSFVSGMSWGFSGNLGFPLPANWAFNQVREFRFTAGADAFDLDNDVHRPGADAGQGSVNQPVDPSDGFVAHVEGLHRLATVYDSSRADRLVAQYARHRRYDDFQWQQLIGPIDRGFVDYAESRGASPMTEFLDGFTGHALGVEHLMATFEGHLAQPGPAAPGAVDRGDVAGWGGDLMTFYGEWRRDSGSYSSGYTYCADRLAQLAVSSSFGFADLVEDADGYLLARAVRGGASIVDAVRRHYAEDGSLTRFRDYVGGRFGGADGVVALAREVLTADDDPVISLGRTYLVQSTGGVPTLMPAMLTEDKLTEFLRGFADVLRARVGHEGQRRAAVLEQRRRAAEGER</sequence>
<name>A0A5Q0H5L8_SACSY</name>
<dbReference type="InterPro" id="IPR015020">
    <property type="entry name" value="Rv2525c-like_Glyco_Hydro-like"/>
</dbReference>
<feature type="domain" description="Rv2525c-like glycoside hydrolase-like" evidence="1">
    <location>
        <begin position="309"/>
        <end position="482"/>
    </location>
</feature>
<protein>
    <submittedName>
        <fullName evidence="2">DUF1906 domain-containing protein</fullName>
    </submittedName>
</protein>
<dbReference type="Proteomes" id="UP000325787">
    <property type="component" value="Chromosome"/>
</dbReference>
<dbReference type="SUPFAM" id="SSF51445">
    <property type="entry name" value="(Trans)glycosidases"/>
    <property type="match status" value="1"/>
</dbReference>
<accession>A0A5Q0H5L8</accession>
<dbReference type="InterPro" id="IPR017853">
    <property type="entry name" value="GH"/>
</dbReference>
<dbReference type="Gene3D" id="1.10.101.10">
    <property type="entry name" value="PGBD-like superfamily/PGBD"/>
    <property type="match status" value="1"/>
</dbReference>
<evidence type="ECO:0000313" key="3">
    <source>
        <dbReference type="Proteomes" id="UP000325787"/>
    </source>
</evidence>
<dbReference type="CDD" id="cd06418">
    <property type="entry name" value="GH25_BacA-like"/>
    <property type="match status" value="1"/>
</dbReference>
<proteinExistence type="predicted"/>
<evidence type="ECO:0000313" key="2">
    <source>
        <dbReference type="EMBL" id="QFZ21486.1"/>
    </source>
</evidence>
<dbReference type="EMBL" id="CP034550">
    <property type="protein sequence ID" value="QFZ21486.1"/>
    <property type="molecule type" value="Genomic_DNA"/>
</dbReference>
<dbReference type="AlphaFoldDB" id="A0A5Q0H5L8"/>
<dbReference type="OrthoDB" id="1795295at2"/>
<dbReference type="InterPro" id="IPR036366">
    <property type="entry name" value="PGBDSf"/>
</dbReference>
<dbReference type="KEGG" id="ssyi:EKG83_32510"/>
<dbReference type="InterPro" id="IPR036365">
    <property type="entry name" value="PGBD-like_sf"/>
</dbReference>
<dbReference type="SUPFAM" id="SSF47090">
    <property type="entry name" value="PGBD-like"/>
    <property type="match status" value="1"/>
</dbReference>
<evidence type="ECO:0000259" key="1">
    <source>
        <dbReference type="Pfam" id="PF08924"/>
    </source>
</evidence>
<dbReference type="RefSeq" id="WP_033435583.1">
    <property type="nucleotide sequence ID" value="NZ_CP034550.1"/>
</dbReference>
<gene>
    <name evidence="2" type="ORF">EKG83_32510</name>
</gene>